<dbReference type="EMBL" id="VDLV01000036">
    <property type="protein sequence ID" value="MBA1380046.1"/>
    <property type="molecule type" value="Genomic_DNA"/>
</dbReference>
<dbReference type="Proteomes" id="UP000572407">
    <property type="component" value="Unassembled WGS sequence"/>
</dbReference>
<dbReference type="AlphaFoldDB" id="A0A7V8UEE2"/>
<proteinExistence type="predicted"/>
<feature type="region of interest" description="Disordered" evidence="1">
    <location>
        <begin position="61"/>
        <end position="95"/>
    </location>
</feature>
<comment type="caution">
    <text evidence="2">The sequence shown here is derived from an EMBL/GenBank/DDBJ whole genome shotgun (WGS) entry which is preliminary data.</text>
</comment>
<gene>
    <name evidence="2" type="ORF">FHK92_19940</name>
</gene>
<organism evidence="2 3">
    <name type="scientific">Pseudomonas brassicacearum subsp. neoaurantiaca</name>
    <dbReference type="NCBI Taxonomy" id="494916"/>
    <lineage>
        <taxon>Bacteria</taxon>
        <taxon>Pseudomonadati</taxon>
        <taxon>Pseudomonadota</taxon>
        <taxon>Gammaproteobacteria</taxon>
        <taxon>Pseudomonadales</taxon>
        <taxon>Pseudomonadaceae</taxon>
        <taxon>Pseudomonas</taxon>
    </lineage>
</organism>
<sequence length="95" mass="10352">MTQHLRTPPIPVGASLLAKASVHSTCVLSDTPLSPAGSLPQQAPRKINQYATVPVGPRCRQDEDLQVRTQEADRDRSVYCRSNRRTSRGSSRGPA</sequence>
<feature type="compositionally biased region" description="Basic and acidic residues" evidence="1">
    <location>
        <begin position="61"/>
        <end position="78"/>
    </location>
</feature>
<accession>A0A7V8UEE2</accession>
<evidence type="ECO:0000256" key="1">
    <source>
        <dbReference type="SAM" id="MobiDB-lite"/>
    </source>
</evidence>
<protein>
    <submittedName>
        <fullName evidence="2">Uncharacterized protein</fullName>
    </submittedName>
</protein>
<name>A0A7V8UEE2_9PSED</name>
<reference evidence="2 3" key="1">
    <citation type="submission" date="2019-06" db="EMBL/GenBank/DDBJ databases">
        <title>Analysis of the biodiversity of Brassica napus bacterial endophytes for the selection of potential efficient biofertilizers for rapeseed crops.</title>
        <authorList>
            <person name="Jimenez-Gomez A."/>
            <person name="Saati-Santamaria Z."/>
            <person name="Menendez E."/>
            <person name="Rivas R."/>
            <person name="Mateos P.F."/>
            <person name="Velazquez E."/>
            <person name="Garcia-Fraile P."/>
        </authorList>
    </citation>
    <scope>NUCLEOTIDE SEQUENCE [LARGE SCALE GENOMIC DNA]</scope>
    <source>
        <strain evidence="2 3">CDVBN10</strain>
    </source>
</reference>
<evidence type="ECO:0000313" key="3">
    <source>
        <dbReference type="Proteomes" id="UP000572407"/>
    </source>
</evidence>
<evidence type="ECO:0000313" key="2">
    <source>
        <dbReference type="EMBL" id="MBA1380046.1"/>
    </source>
</evidence>